<evidence type="ECO:0000256" key="2">
    <source>
        <dbReference type="ARBA" id="ARBA00007254"/>
    </source>
</evidence>
<evidence type="ECO:0000256" key="9">
    <source>
        <dbReference type="ARBA" id="ARBA00023303"/>
    </source>
</evidence>
<dbReference type="PANTHER" id="PTHR30266:SF2">
    <property type="entry name" value="LARGE-CONDUCTANCE MECHANOSENSITIVE CHANNEL"/>
    <property type="match status" value="1"/>
</dbReference>
<dbReference type="AlphaFoldDB" id="A0A1Y0CZV2"/>
<keyword evidence="6 10" id="KW-1133">Transmembrane helix</keyword>
<comment type="subcellular location">
    <subcellularLocation>
        <location evidence="10">Cell inner membrane</location>
        <topology evidence="10">Multi-pass membrane protein</topology>
    </subcellularLocation>
    <subcellularLocation>
        <location evidence="1">Cell membrane</location>
        <topology evidence="1">Multi-pass membrane protein</topology>
    </subcellularLocation>
</comment>
<dbReference type="InterPro" id="IPR036019">
    <property type="entry name" value="MscL_channel"/>
</dbReference>
<dbReference type="PROSITE" id="PS01327">
    <property type="entry name" value="MSCL"/>
    <property type="match status" value="1"/>
</dbReference>
<evidence type="ECO:0000256" key="3">
    <source>
        <dbReference type="ARBA" id="ARBA00022448"/>
    </source>
</evidence>
<dbReference type="InterPro" id="IPR001185">
    <property type="entry name" value="MS_channel"/>
</dbReference>
<evidence type="ECO:0000256" key="1">
    <source>
        <dbReference type="ARBA" id="ARBA00004651"/>
    </source>
</evidence>
<evidence type="ECO:0000256" key="8">
    <source>
        <dbReference type="ARBA" id="ARBA00023136"/>
    </source>
</evidence>
<dbReference type="Pfam" id="PF01741">
    <property type="entry name" value="MscL"/>
    <property type="match status" value="1"/>
</dbReference>
<comment type="similarity">
    <text evidence="2 10">Belongs to the MscL family.</text>
</comment>
<dbReference type="HAMAP" id="MF_00115">
    <property type="entry name" value="MscL"/>
    <property type="match status" value="1"/>
</dbReference>
<keyword evidence="4 10" id="KW-1003">Cell membrane</keyword>
<evidence type="ECO:0000256" key="5">
    <source>
        <dbReference type="ARBA" id="ARBA00022692"/>
    </source>
</evidence>
<dbReference type="NCBIfam" id="TIGR00220">
    <property type="entry name" value="mscL"/>
    <property type="match status" value="1"/>
</dbReference>
<evidence type="ECO:0000313" key="11">
    <source>
        <dbReference type="EMBL" id="ART80863.1"/>
    </source>
</evidence>
<name>A0A1Y0CZV2_9GAMM</name>
<dbReference type="Gene3D" id="1.10.1200.120">
    <property type="entry name" value="Large-conductance mechanosensitive channel, MscL, domain 1"/>
    <property type="match status" value="1"/>
</dbReference>
<dbReference type="NCBIfam" id="NF010557">
    <property type="entry name" value="PRK13952.1"/>
    <property type="match status" value="1"/>
</dbReference>
<accession>A0A1Y0CZV2</accession>
<dbReference type="InterPro" id="IPR037673">
    <property type="entry name" value="MSC/AndL"/>
</dbReference>
<evidence type="ECO:0000256" key="6">
    <source>
        <dbReference type="ARBA" id="ARBA00022989"/>
    </source>
</evidence>
<dbReference type="PRINTS" id="PR01264">
    <property type="entry name" value="MECHCHANNEL"/>
</dbReference>
<gene>
    <name evidence="10" type="primary">mscL</name>
    <name evidence="11" type="ORF">CBP12_12440</name>
</gene>
<feature type="transmembrane region" description="Helical" evidence="10">
    <location>
        <begin position="20"/>
        <end position="37"/>
    </location>
</feature>
<dbReference type="GO" id="GO:0008381">
    <property type="term" value="F:mechanosensitive monoatomic ion channel activity"/>
    <property type="evidence" value="ECO:0007669"/>
    <property type="project" value="UniProtKB-UniRule"/>
</dbReference>
<dbReference type="EMBL" id="CP021376">
    <property type="protein sequence ID" value="ART80863.1"/>
    <property type="molecule type" value="Genomic_DNA"/>
</dbReference>
<protein>
    <recommendedName>
        <fullName evidence="10">Large-conductance mechanosensitive channel</fullName>
    </recommendedName>
</protein>
<keyword evidence="10" id="KW-0997">Cell inner membrane</keyword>
<proteinExistence type="inferred from homology"/>
<keyword evidence="7 10" id="KW-0406">Ion transport</keyword>
<keyword evidence="9 10" id="KW-0407">Ion channel</keyword>
<evidence type="ECO:0000256" key="7">
    <source>
        <dbReference type="ARBA" id="ARBA00023065"/>
    </source>
</evidence>
<feature type="transmembrane region" description="Helical" evidence="10">
    <location>
        <begin position="88"/>
        <end position="112"/>
    </location>
</feature>
<evidence type="ECO:0000256" key="10">
    <source>
        <dbReference type="HAMAP-Rule" id="MF_00115"/>
    </source>
</evidence>
<dbReference type="GO" id="GO:0005886">
    <property type="term" value="C:plasma membrane"/>
    <property type="evidence" value="ECO:0007669"/>
    <property type="project" value="UniProtKB-SubCell"/>
</dbReference>
<sequence length="159" mass="17728">MAKKNSFFREFRQFAVKGNMIDLAVGVIIGGAFSKIIDSLVRDVFMPVINFILGGDVDFSNKLLVLRAPQGYTGSETQEALSAAGAIVLYWGNFVTVFINFILLAFVVFIMVKMINRMRQSLHHEEKTATVAPAPPPEDIQLLREIRDALQDKSQPPVK</sequence>
<keyword evidence="8 10" id="KW-0472">Membrane</keyword>
<organism evidence="11 12">
    <name type="scientific">Oceanisphaera avium</name>
    <dbReference type="NCBI Taxonomy" id="1903694"/>
    <lineage>
        <taxon>Bacteria</taxon>
        <taxon>Pseudomonadati</taxon>
        <taxon>Pseudomonadota</taxon>
        <taxon>Gammaproteobacteria</taxon>
        <taxon>Aeromonadales</taxon>
        <taxon>Aeromonadaceae</taxon>
        <taxon>Oceanisphaera</taxon>
    </lineage>
</organism>
<dbReference type="OrthoDB" id="9810350at2"/>
<evidence type="ECO:0000256" key="4">
    <source>
        <dbReference type="ARBA" id="ARBA00022475"/>
    </source>
</evidence>
<dbReference type="PANTHER" id="PTHR30266">
    <property type="entry name" value="MECHANOSENSITIVE CHANNEL MSCL"/>
    <property type="match status" value="1"/>
</dbReference>
<keyword evidence="12" id="KW-1185">Reference proteome</keyword>
<dbReference type="Proteomes" id="UP000243793">
    <property type="component" value="Chromosome"/>
</dbReference>
<dbReference type="SUPFAM" id="SSF81330">
    <property type="entry name" value="Gated mechanosensitive channel"/>
    <property type="match status" value="1"/>
</dbReference>
<dbReference type="InterPro" id="IPR019823">
    <property type="entry name" value="Mechanosensitive_channel_CS"/>
</dbReference>
<dbReference type="RefSeq" id="WP_086964880.1">
    <property type="nucleotide sequence ID" value="NZ_CP021376.1"/>
</dbReference>
<comment type="function">
    <text evidence="10">Channel that opens in response to stretch forces in the membrane lipid bilayer. May participate in the regulation of osmotic pressure changes within the cell.</text>
</comment>
<reference evidence="12" key="1">
    <citation type="submission" date="2017-05" db="EMBL/GenBank/DDBJ databases">
        <authorList>
            <person name="Sung H."/>
        </authorList>
    </citation>
    <scope>NUCLEOTIDE SEQUENCE [LARGE SCALE GENOMIC DNA]</scope>
    <source>
        <strain evidence="12">AMac2203</strain>
    </source>
</reference>
<dbReference type="KEGG" id="ocm:CBP12_12440"/>
<evidence type="ECO:0000313" key="12">
    <source>
        <dbReference type="Proteomes" id="UP000243793"/>
    </source>
</evidence>
<comment type="subunit">
    <text evidence="10">Homopentamer.</text>
</comment>
<keyword evidence="3 10" id="KW-0813">Transport</keyword>
<keyword evidence="5 10" id="KW-0812">Transmembrane</keyword>